<protein>
    <recommendedName>
        <fullName evidence="2">LTD domain-containing protein</fullName>
    </recommendedName>
</protein>
<organism evidence="1">
    <name type="scientific">marine metagenome</name>
    <dbReference type="NCBI Taxonomy" id="408172"/>
    <lineage>
        <taxon>unclassified sequences</taxon>
        <taxon>metagenomes</taxon>
        <taxon>ecological metagenomes</taxon>
    </lineage>
</organism>
<feature type="non-terminal residue" evidence="1">
    <location>
        <position position="343"/>
    </location>
</feature>
<name>A0A382JC09_9ZZZZ</name>
<proteinExistence type="predicted"/>
<sequence length="343" mass="38809">MKLIFLLFCTSIFGGQADHLLLTQVITQPDEAESISIHNPTNSTINLRNYYICDDNEYYLIQTNSISSSNISGYTAQFPDMIIDAGETMVIVFNENYQEFFGEDFTADLLMFGSNDNSLNGHIGFGNDKIEETAEIIILFYWDGESELIKDVDYFSWSSLEGINLNGINKSGISNYQDDTSIENQFYYTEKSLSYHAYSRIDMEESTETQVNGNGITGHDETSENLRDSWKIIELFNLGCMNITAINYEINAEVDDGSCYYTTISEIINEPNIGQEIITAGIISDYYKPTNGPHIVTIAENLSGFIIELSIWDTEWTDDLQEIFEGSPFFTHKIKVTGIVGEY</sequence>
<evidence type="ECO:0008006" key="2">
    <source>
        <dbReference type="Google" id="ProtNLM"/>
    </source>
</evidence>
<gene>
    <name evidence="1" type="ORF">METZ01_LOCUS261135</name>
</gene>
<reference evidence="1" key="1">
    <citation type="submission" date="2018-05" db="EMBL/GenBank/DDBJ databases">
        <authorList>
            <person name="Lanie J.A."/>
            <person name="Ng W.-L."/>
            <person name="Kazmierczak K.M."/>
            <person name="Andrzejewski T.M."/>
            <person name="Davidsen T.M."/>
            <person name="Wayne K.J."/>
            <person name="Tettelin H."/>
            <person name="Glass J.I."/>
            <person name="Rusch D."/>
            <person name="Podicherti R."/>
            <person name="Tsui H.-C.T."/>
            <person name="Winkler M.E."/>
        </authorList>
    </citation>
    <scope>NUCLEOTIDE SEQUENCE</scope>
</reference>
<accession>A0A382JC09</accession>
<dbReference type="EMBL" id="UINC01072552">
    <property type="protein sequence ID" value="SVC08281.1"/>
    <property type="molecule type" value="Genomic_DNA"/>
</dbReference>
<dbReference type="AlphaFoldDB" id="A0A382JC09"/>
<evidence type="ECO:0000313" key="1">
    <source>
        <dbReference type="EMBL" id="SVC08281.1"/>
    </source>
</evidence>